<proteinExistence type="inferred from homology"/>
<comment type="similarity">
    <text evidence="1">Belongs to the protein disulfide isomerase family.</text>
</comment>
<evidence type="ECO:0000256" key="3">
    <source>
        <dbReference type="SAM" id="SignalP"/>
    </source>
</evidence>
<feature type="domain" description="Thioredoxin" evidence="4">
    <location>
        <begin position="140"/>
        <end position="281"/>
    </location>
</feature>
<dbReference type="RefSeq" id="XP_049264974.1">
    <property type="nucleotide sequence ID" value="XM_049405375.1"/>
</dbReference>
<accession>A0A8J5URL3</accession>
<dbReference type="PANTHER" id="PTHR45672:SF3">
    <property type="entry name" value="THIOREDOXIN DOMAIN-CONTAINING PROTEIN 5"/>
    <property type="match status" value="1"/>
</dbReference>
<dbReference type="GO" id="GO:0003756">
    <property type="term" value="F:protein disulfide isomerase activity"/>
    <property type="evidence" value="ECO:0007669"/>
    <property type="project" value="TreeGrafter"/>
</dbReference>
<evidence type="ECO:0000313" key="5">
    <source>
        <dbReference type="EMBL" id="KAG7664742.1"/>
    </source>
</evidence>
<keyword evidence="2 3" id="KW-0732">Signal</keyword>
<evidence type="ECO:0000256" key="2">
    <source>
        <dbReference type="ARBA" id="ARBA00022729"/>
    </source>
</evidence>
<protein>
    <submittedName>
        <fullName evidence="5">TigA</fullName>
    </submittedName>
</protein>
<dbReference type="GO" id="GO:0005783">
    <property type="term" value="C:endoplasmic reticulum"/>
    <property type="evidence" value="ECO:0007669"/>
    <property type="project" value="InterPro"/>
</dbReference>
<dbReference type="GO" id="GO:0006457">
    <property type="term" value="P:protein folding"/>
    <property type="evidence" value="ECO:0007669"/>
    <property type="project" value="TreeGrafter"/>
</dbReference>
<dbReference type="GeneID" id="73468498"/>
<feature type="domain" description="Thioredoxin" evidence="4">
    <location>
        <begin position="5"/>
        <end position="139"/>
    </location>
</feature>
<keyword evidence="6" id="KW-1185">Reference proteome</keyword>
<name>A0A8J5URL3_9ASCO</name>
<dbReference type="OrthoDB" id="10264505at2759"/>
<gene>
    <name evidence="5" type="ORF">J8A68_001697</name>
</gene>
<feature type="signal peptide" evidence="3">
    <location>
        <begin position="1"/>
        <end position="21"/>
    </location>
</feature>
<dbReference type="EMBL" id="JAGSYN010000065">
    <property type="protein sequence ID" value="KAG7664742.1"/>
    <property type="molecule type" value="Genomic_DNA"/>
</dbReference>
<dbReference type="InterPro" id="IPR051063">
    <property type="entry name" value="PDI"/>
</dbReference>
<sequence length="392" mass="44707">MRFINLLTLASISFILHPVLSAYSPVSLLQANDANFKSLVVNSDKFSLVEIYADWCRHCNKLHPIFEQLSDMFIDVSDQIQIVKVNGDKDGKKVARKYVDKGFPTILFFYGKGDDKNRVEFEGVRDLEGLSNFVQQLSGVRLIKGNKEKEEEEVTSGELEKKIVIDQKKELVRLSPDNFDDIVGKSPASVVVFGASWCSHCQDLKPTLEILATKVYARDNNLLIGHYQLDEFEGNEFWKRYDVESLPTILFFKDGDVYNPLVYKGKRKLEILVENINGFAKLNRDAEGKLIAGTGIIPEINEMIKQVQKDSSFGSEGLKILEKLDELIDVDEESKEYYRKLIDLFVINKKNTNQLQIELNRIQTILNKDSNRLDTITLDSLQKRSNILGSLV</sequence>
<reference evidence="5 6" key="1">
    <citation type="journal article" date="2021" name="DNA Res.">
        <title>Genome analysis of Candida subhashii reveals its hybrid nature and dual mitochondrial genome conformations.</title>
        <authorList>
            <person name="Mixao V."/>
            <person name="Hegedusova E."/>
            <person name="Saus E."/>
            <person name="Pryszcz L.P."/>
            <person name="Cillingova A."/>
            <person name="Nosek J."/>
            <person name="Gabaldon T."/>
        </authorList>
    </citation>
    <scope>NUCLEOTIDE SEQUENCE [LARGE SCALE GENOMIC DNA]</scope>
    <source>
        <strain evidence="5 6">CBS 10753</strain>
    </source>
</reference>
<evidence type="ECO:0000256" key="1">
    <source>
        <dbReference type="ARBA" id="ARBA00006347"/>
    </source>
</evidence>
<organism evidence="5 6">
    <name type="scientific">[Candida] subhashii</name>
    <dbReference type="NCBI Taxonomy" id="561895"/>
    <lineage>
        <taxon>Eukaryota</taxon>
        <taxon>Fungi</taxon>
        <taxon>Dikarya</taxon>
        <taxon>Ascomycota</taxon>
        <taxon>Saccharomycotina</taxon>
        <taxon>Pichiomycetes</taxon>
        <taxon>Debaryomycetaceae</taxon>
        <taxon>Spathaspora</taxon>
    </lineage>
</organism>
<dbReference type="PROSITE" id="PS51352">
    <property type="entry name" value="THIOREDOXIN_2"/>
    <property type="match status" value="2"/>
</dbReference>
<dbReference type="InterPro" id="IPR011679">
    <property type="entry name" value="ERp29_C"/>
</dbReference>
<evidence type="ECO:0000313" key="6">
    <source>
        <dbReference type="Proteomes" id="UP000694255"/>
    </source>
</evidence>
<comment type="caution">
    <text evidence="5">The sequence shown here is derived from an EMBL/GenBank/DDBJ whole genome shotgun (WGS) entry which is preliminary data.</text>
</comment>
<dbReference type="PANTHER" id="PTHR45672">
    <property type="entry name" value="PROTEIN DISULFIDE-ISOMERASE C17H9.14C-RELATED"/>
    <property type="match status" value="1"/>
</dbReference>
<dbReference type="Pfam" id="PF07749">
    <property type="entry name" value="ERp29"/>
    <property type="match status" value="1"/>
</dbReference>
<dbReference type="Proteomes" id="UP000694255">
    <property type="component" value="Unassembled WGS sequence"/>
</dbReference>
<dbReference type="AlphaFoldDB" id="A0A8J5URL3"/>
<dbReference type="InterPro" id="IPR013766">
    <property type="entry name" value="Thioredoxin_domain"/>
</dbReference>
<feature type="chain" id="PRO_5035169946" evidence="3">
    <location>
        <begin position="22"/>
        <end position="392"/>
    </location>
</feature>
<dbReference type="Pfam" id="PF00085">
    <property type="entry name" value="Thioredoxin"/>
    <property type="match status" value="2"/>
</dbReference>
<evidence type="ECO:0000259" key="4">
    <source>
        <dbReference type="PROSITE" id="PS51352"/>
    </source>
</evidence>